<dbReference type="Proteomes" id="UP000215914">
    <property type="component" value="Unassembled WGS sequence"/>
</dbReference>
<reference evidence="1" key="1">
    <citation type="journal article" date="2017" name="Nature">
        <title>The sunflower genome provides insights into oil metabolism, flowering and Asterid evolution.</title>
        <authorList>
            <person name="Badouin H."/>
            <person name="Gouzy J."/>
            <person name="Grassa C.J."/>
            <person name="Murat F."/>
            <person name="Staton S.E."/>
            <person name="Cottret L."/>
            <person name="Lelandais-Briere C."/>
            <person name="Owens G.L."/>
            <person name="Carrere S."/>
            <person name="Mayjonade B."/>
            <person name="Legrand L."/>
            <person name="Gill N."/>
            <person name="Kane N.C."/>
            <person name="Bowers J.E."/>
            <person name="Hubner S."/>
            <person name="Bellec A."/>
            <person name="Berard A."/>
            <person name="Berges H."/>
            <person name="Blanchet N."/>
            <person name="Boniface M.C."/>
            <person name="Brunel D."/>
            <person name="Catrice O."/>
            <person name="Chaidir N."/>
            <person name="Claudel C."/>
            <person name="Donnadieu C."/>
            <person name="Faraut T."/>
            <person name="Fievet G."/>
            <person name="Helmstetter N."/>
            <person name="King M."/>
            <person name="Knapp S.J."/>
            <person name="Lai Z."/>
            <person name="Le Paslier M.C."/>
            <person name="Lippi Y."/>
            <person name="Lorenzon L."/>
            <person name="Mandel J.R."/>
            <person name="Marage G."/>
            <person name="Marchand G."/>
            <person name="Marquand E."/>
            <person name="Bret-Mestries E."/>
            <person name="Morien E."/>
            <person name="Nambeesan S."/>
            <person name="Nguyen T."/>
            <person name="Pegot-Espagnet P."/>
            <person name="Pouilly N."/>
            <person name="Raftis F."/>
            <person name="Sallet E."/>
            <person name="Schiex T."/>
            <person name="Thomas J."/>
            <person name="Vandecasteele C."/>
            <person name="Vares D."/>
            <person name="Vear F."/>
            <person name="Vautrin S."/>
            <person name="Crespi M."/>
            <person name="Mangin B."/>
            <person name="Burke J.M."/>
            <person name="Salse J."/>
            <person name="Munos S."/>
            <person name="Vincourt P."/>
            <person name="Rieseberg L.H."/>
            <person name="Langlade N.B."/>
        </authorList>
    </citation>
    <scope>NUCLEOTIDE SEQUENCE</scope>
    <source>
        <tissue evidence="1">Leaves</tissue>
    </source>
</reference>
<sequence>MWVPVHKMFGAVRYQYFCVKFRRLPVSYQKYRYRKLQKNGYRIGSEKNPVLYQVPNAHP</sequence>
<dbReference type="EMBL" id="MNCJ02000331">
    <property type="protein sequence ID" value="KAF5759477.1"/>
    <property type="molecule type" value="Genomic_DNA"/>
</dbReference>
<evidence type="ECO:0000313" key="1">
    <source>
        <dbReference type="EMBL" id="KAF5759477.1"/>
    </source>
</evidence>
<protein>
    <submittedName>
        <fullName evidence="1">Uncharacterized protein</fullName>
    </submittedName>
</protein>
<comment type="caution">
    <text evidence="1">The sequence shown here is derived from an EMBL/GenBank/DDBJ whole genome shotgun (WGS) entry which is preliminary data.</text>
</comment>
<dbReference type="AlphaFoldDB" id="A0A9K3GXC7"/>
<proteinExistence type="predicted"/>
<reference evidence="1" key="2">
    <citation type="submission" date="2020-06" db="EMBL/GenBank/DDBJ databases">
        <title>Helianthus annuus Genome sequencing and assembly Release 2.</title>
        <authorList>
            <person name="Gouzy J."/>
            <person name="Langlade N."/>
            <person name="Munos S."/>
        </authorList>
    </citation>
    <scope>NUCLEOTIDE SEQUENCE</scope>
    <source>
        <tissue evidence="1">Leaves</tissue>
    </source>
</reference>
<dbReference type="Gramene" id="mRNA:HanXRQr2_Chr16g0741761">
    <property type="protein sequence ID" value="CDS:HanXRQr2_Chr16g0741761.1"/>
    <property type="gene ID" value="HanXRQr2_Chr16g0741761"/>
</dbReference>
<accession>A0A9K3GXC7</accession>
<gene>
    <name evidence="1" type="ORF">HanXRQr2_Chr16g0741761</name>
</gene>
<organism evidence="1 2">
    <name type="scientific">Helianthus annuus</name>
    <name type="common">Common sunflower</name>
    <dbReference type="NCBI Taxonomy" id="4232"/>
    <lineage>
        <taxon>Eukaryota</taxon>
        <taxon>Viridiplantae</taxon>
        <taxon>Streptophyta</taxon>
        <taxon>Embryophyta</taxon>
        <taxon>Tracheophyta</taxon>
        <taxon>Spermatophyta</taxon>
        <taxon>Magnoliopsida</taxon>
        <taxon>eudicotyledons</taxon>
        <taxon>Gunneridae</taxon>
        <taxon>Pentapetalae</taxon>
        <taxon>asterids</taxon>
        <taxon>campanulids</taxon>
        <taxon>Asterales</taxon>
        <taxon>Asteraceae</taxon>
        <taxon>Asteroideae</taxon>
        <taxon>Heliantheae alliance</taxon>
        <taxon>Heliantheae</taxon>
        <taxon>Helianthus</taxon>
    </lineage>
</organism>
<keyword evidence="2" id="KW-1185">Reference proteome</keyword>
<name>A0A9K3GXC7_HELAN</name>
<evidence type="ECO:0000313" key="2">
    <source>
        <dbReference type="Proteomes" id="UP000215914"/>
    </source>
</evidence>